<accession>A0A8S5TS05</accession>
<name>A0A8S5TS05_9CAUD</name>
<keyword evidence="1" id="KW-0812">Transmembrane</keyword>
<dbReference type="EMBL" id="BK015914">
    <property type="protein sequence ID" value="DAF84994.1"/>
    <property type="molecule type" value="Genomic_DNA"/>
</dbReference>
<organism evidence="2">
    <name type="scientific">Siphoviridae sp. ctEw721</name>
    <dbReference type="NCBI Taxonomy" id="2825400"/>
    <lineage>
        <taxon>Viruses</taxon>
        <taxon>Duplodnaviria</taxon>
        <taxon>Heunggongvirae</taxon>
        <taxon>Uroviricota</taxon>
        <taxon>Caudoviricetes</taxon>
    </lineage>
</organism>
<keyword evidence="1" id="KW-0472">Membrane</keyword>
<proteinExistence type="predicted"/>
<feature type="transmembrane region" description="Helical" evidence="1">
    <location>
        <begin position="12"/>
        <end position="32"/>
    </location>
</feature>
<keyword evidence="1" id="KW-1133">Transmembrane helix</keyword>
<evidence type="ECO:0000313" key="2">
    <source>
        <dbReference type="EMBL" id="DAF84994.1"/>
    </source>
</evidence>
<sequence length="245" mass="27541">MKEIVDAIIKYGSTPVLIAALVFVVIGFARYLKDISEKQQEISQKSAERATEFLKMIQEVGENTKHIHPGPEEEENRRCNALVMNLLNCLREKSGANRVSCFIYHNGGYSVTGRSFQKMSMLYEVVDGKTVSVMNSFQNVPRTMFFTLTQKLSEQGCYDISDIEDIKDADAITYQTFYARGAKAAYCGVIKDSKKNILGFIVVEYTVDKCNDEKKTKDLIKHKVEKISAALEVNPKAPLNQGGKK</sequence>
<protein>
    <submittedName>
        <fullName evidence="2">Uncharacterized protein</fullName>
    </submittedName>
</protein>
<reference evidence="2" key="1">
    <citation type="journal article" date="2021" name="Proc. Natl. Acad. Sci. U.S.A.">
        <title>A Catalog of Tens of Thousands of Viruses from Human Metagenomes Reveals Hidden Associations with Chronic Diseases.</title>
        <authorList>
            <person name="Tisza M.J."/>
            <person name="Buck C.B."/>
        </authorList>
    </citation>
    <scope>NUCLEOTIDE SEQUENCE</scope>
    <source>
        <strain evidence="2">CtEw721</strain>
    </source>
</reference>
<evidence type="ECO:0000256" key="1">
    <source>
        <dbReference type="SAM" id="Phobius"/>
    </source>
</evidence>